<reference evidence="1" key="1">
    <citation type="submission" date="2022-06" db="EMBL/GenBank/DDBJ databases">
        <title>The First Complete Genome of the Simian Malaria Parasite Plasmodium brasilianum.</title>
        <authorList>
            <person name="Bajic M."/>
            <person name="Ravishankar S."/>
        </authorList>
    </citation>
    <scope>NUCLEOTIDE SEQUENCE</scope>
    <source>
        <strain evidence="1">Bolivian I</strain>
    </source>
</reference>
<dbReference type="EMBL" id="CM043779">
    <property type="protein sequence ID" value="KAI4837220.1"/>
    <property type="molecule type" value="Genomic_DNA"/>
</dbReference>
<protein>
    <submittedName>
        <fullName evidence="1">Protein kinase PK4</fullName>
    </submittedName>
</protein>
<proteinExistence type="predicted"/>
<accession>A0ACB9Y7G2</accession>
<keyword evidence="2" id="KW-1185">Reference proteome</keyword>
<evidence type="ECO:0000313" key="2">
    <source>
        <dbReference type="Proteomes" id="UP001056978"/>
    </source>
</evidence>
<evidence type="ECO:0000313" key="1">
    <source>
        <dbReference type="EMBL" id="KAI4837220.1"/>
    </source>
</evidence>
<sequence>MNYYNFLVKERKINEDDEYYDIEMTQGGSCKNVNIKDGCTVNRRNKISKNIKEYAIENRNPISKKCNGKNVENYIFKTKMNEMILNNLKNIFEKIESIEKLTNVDNYINMKNKYVNYHKTNFMNRSNITSSNESRVEDNNCLHNNNNNNEICSTYSYNRLNDIVYRDKRNKGIYETCYKRSSSNCNNVDNNNNIYEYVNRGNAYCSGQENILYREDNVYSDDDKNYNNIHYLFNYNNVGANMYQCDNEIKNLEILKSKFAHWGLRTYKCLDYTKDNKIYKRLLKEEKNGDLFTNNNVNYEIGNKKDFVKSLKQNNSNERSDFFDRNEMNNLSESEKKDNFTVCKKKEENIFSNKLNITNNSENILNGDDIIVLKGKGLNKNIEVFPSGNNLGNKNILFPYPDNKNKNEMNLTKYSRNKYFYGQYKYDESTYIYDLIVLDASGHIYKVSTDGTYYWKYKIVKSIHDYLNFDDNKKEEGSHYKAIKDESGDNFTFKDNFTESKVDIDQELTLKLRAMKRLQYRKYFDISKINAHKYTLIDGKKKLLQDRVKDFKKKNYNEKLKKGKNITKKLLSNYSGDLYYVNEDNEAMSLNINIKDVVNNSPFKSPLFPNIVFMGSRHSSIINIDYDTGNVIKEYDETYDYILSKGANATLLNRKNEKIIKNISNENEHALENEQLSEYDNNIQSSNYKSEIRDKEVESERYDKIVGEDENGHKDKLDDPKEEDYDGYEDGNENQYKNRYEIYPLYNDIIEKEHNKSNIIYGIHSEKINNKQILRRDENNTLLSSNDTVNEYHTGQKLDKHSSKDTFKGGKVTNDKNIGDNDSHNSSNSNSKGNTNSKINSNHNNVDDTKDKWKIKLKNVRNVLREGRKFPIRKSFMRINKRNFLKMHSYNTILEVMKKKKKKKKKKRRKKTEKRQLQISIVKWIIEAVDEKTLKKKWITTWVDVGSIFITDSHKEDISFINTLIEIMGNKLILRPLEVDKMNKAYSISKNINSVNDEGIGIIETNYENDLENELQNKMNKANTNVKSKIFIFSEAISSVFALKFKSASNIFTLDLIMKQNGKMFPEYNNLKKFTYGSLNFNKENTLFLPFSSNDYTKYNDEKKVSYDFDENIHYGKKILHRLNNISVNITSIEKDIRYLLSNIIFIYDKNKKIPINYIYKMKYLIREYHKTKQQFLFYLPGLDRQKHLSYSYYNDESINNINSNTGNGPIHICEYVKEFIDLYFEENEICFDYCSVLNIWDKIFNNYTSQEDCFLLSNLYRVIQNAFAFNNKDFNNFNYGHMLSENGNFLVKRRKKIFNGSRSQEFKEISPLKYKKGWYWSMFYAVMLIFVVPFVFIYRMFKKKKNNNKIIMKRKKLKDYDENERDSVYKYDDDIVKMSYNLLHEDNLKLKNIIREKNHMIMSDNELGIDIKKEIVTKFGKDEQPTLVDILARHARDSDSSSGNKYFDIHDVKYNLHPLHYWGDRSKYSLPNMSNMNNSYRNKHIETIKSYINEKDTFYTYRRRAASQDVTYKQPFILKRRIRSNYKLGNKYNKKNYTDNEKDNKKHNRVKQKHIDEKAFDKKDFINFLTNFNKKFMKKNSLVDHLMKINKTAAGNDKSNHNSSSVSSNENSSANNSTHNIENNNVLSNSGKKNQGMSSDNEYKNNFLKKNGLKKYIYEENKTNDEKKNKIKYSKHTESDHISTHKQNTQMKSKTESIGNNGTEKMNTKSSTARNLSSIQTSHIPYDAPLADFLENGRFMRTFENISLIGQGGFGSVYKVSHRLEPGSPTYAVKFIYLKVSSLDSVSSRRYFREIAANRDIYSKHVVRYYTWWCEEPQFLPMHILPKEVQNLVKRNKDSFKKFSNKNKKYDCVCSEKLSSWENKRVDLKNYKKIIKKKNSRRFKFYSDNDGLSYKRNDYNVYDNDTYNNNINNGKKKLFLSDKNFSDNVYANENIKNKRKKKKKKKKKIIYEEKQNGELKGKNHKYPSAREKINTAYFSSSFQEFDPFDYGYLSEQDRDLIVFADNDEPSAHNTRPQITASGEMQSSNNVNTNSSNYSKGPPINADTTQNEDELLIQSAIKSNLNHIKDSKHVTYDTKVNDSQQCKNYLMETNVPSGNVNGISSSKTNFVKEYEVKNCNKDDFTYINNKDKIINGVETVDKKIKNISNKGDSTTTNEPAQHNVEKKECNNNNKEKKKVDEEELVLKENADKIIKSYKKKNVGPEFSIVLLLQMELCKGYTLRKWLDRSNRSDKPLHFTYCDKNMNHPLEFDLFKQLIKGLKDIHSTCFIHRDLKPENIFVDPDTYTLKIGDLGLVRFIEEKKREKDLNNLDSFKDNIYTEINHNTITSQISLKGQIIGTPGYTAPEGGALCDEKADIYSAALILLELLCPRFNTIMERYKRLNDFRNYYTVPDYVKIHLNPWYILMLQMSKPKPADRPSAADLYSKIKVLLDPHLTDFAFSFNDINNDDGPYLVESNGKNSNLHNETIDQNSSRINKVYSNGVDANKIGSNNNVGSNDVDSINIRSNNVVSNNIGSNNNVGSNDVDSINIRSNNVVSNNIGSNNNVGSNDVDSINIRSNNVVSNNIGSNNLDSINIRDNCFNKNDNNEISANNTKKESSVSCINLENSH</sequence>
<name>A0ACB9Y7G2_PLABR</name>
<gene>
    <name evidence="1" type="ORF">MKS88_003690</name>
</gene>
<comment type="caution">
    <text evidence="1">The sequence shown here is derived from an EMBL/GenBank/DDBJ whole genome shotgun (WGS) entry which is preliminary data.</text>
</comment>
<keyword evidence="1" id="KW-0418">Kinase</keyword>
<keyword evidence="1" id="KW-0808">Transferase</keyword>
<dbReference type="Proteomes" id="UP001056978">
    <property type="component" value="Chromosome 11"/>
</dbReference>
<organism evidence="1 2">
    <name type="scientific">Plasmodium brasilianum</name>
    <dbReference type="NCBI Taxonomy" id="5824"/>
    <lineage>
        <taxon>Eukaryota</taxon>
        <taxon>Sar</taxon>
        <taxon>Alveolata</taxon>
        <taxon>Apicomplexa</taxon>
        <taxon>Aconoidasida</taxon>
        <taxon>Haemosporida</taxon>
        <taxon>Plasmodiidae</taxon>
        <taxon>Plasmodium</taxon>
        <taxon>Plasmodium (Plasmodium)</taxon>
    </lineage>
</organism>